<evidence type="ECO:0000313" key="2">
    <source>
        <dbReference type="EMBL" id="VDK76284.1"/>
    </source>
</evidence>
<sequence>MFFPVLILCPFIFAIPTITSVKVTKRDTTTILQKKHDNLRENCSPRPGGGCTCIVKQGSGVETAENYDSYEQCMLDITVQTVHNKKNVNEEIKDRYGNYKEGCFPTPSGGCKCIERDAAGDEVVKKYNKTQCKIPQRIKRTANERPSQNVRDPVRERAQANYRAVINELNEKFKGLKEGCFPRPRGCLCVIGKDQDGRDITERRIKDRDCKCQPGEHGHGCPASGA</sequence>
<organism evidence="2 3">
    <name type="scientific">Litomosoides sigmodontis</name>
    <name type="common">Filarial nematode worm</name>
    <dbReference type="NCBI Taxonomy" id="42156"/>
    <lineage>
        <taxon>Eukaryota</taxon>
        <taxon>Metazoa</taxon>
        <taxon>Ecdysozoa</taxon>
        <taxon>Nematoda</taxon>
        <taxon>Chromadorea</taxon>
        <taxon>Rhabditida</taxon>
        <taxon>Spirurina</taxon>
        <taxon>Spiruromorpha</taxon>
        <taxon>Filarioidea</taxon>
        <taxon>Onchocercidae</taxon>
        <taxon>Litomosoides</taxon>
    </lineage>
</organism>
<gene>
    <name evidence="2" type="ORF">NLS_LOCUS3233</name>
</gene>
<evidence type="ECO:0008006" key="4">
    <source>
        <dbReference type="Google" id="ProtNLM"/>
    </source>
</evidence>
<keyword evidence="3" id="KW-1185">Reference proteome</keyword>
<proteinExistence type="predicted"/>
<protein>
    <recommendedName>
        <fullName evidence="4">Thyroglobulin type-1 domain-containing protein</fullName>
    </recommendedName>
</protein>
<dbReference type="OMA" id="ERGHGCP"/>
<dbReference type="AlphaFoldDB" id="A0A3P6UD91"/>
<feature type="chain" id="PRO_5018010687" description="Thyroglobulin type-1 domain-containing protein" evidence="1">
    <location>
        <begin position="21"/>
        <end position="226"/>
    </location>
</feature>
<evidence type="ECO:0000313" key="3">
    <source>
        <dbReference type="Proteomes" id="UP000277928"/>
    </source>
</evidence>
<reference evidence="2 3" key="1">
    <citation type="submission" date="2018-08" db="EMBL/GenBank/DDBJ databases">
        <authorList>
            <person name="Laetsch R D."/>
            <person name="Stevens L."/>
            <person name="Kumar S."/>
            <person name="Blaxter L. M."/>
        </authorList>
    </citation>
    <scope>NUCLEOTIDE SEQUENCE [LARGE SCALE GENOMIC DNA]</scope>
</reference>
<dbReference type="Proteomes" id="UP000277928">
    <property type="component" value="Unassembled WGS sequence"/>
</dbReference>
<name>A0A3P6UD91_LITSI</name>
<dbReference type="EMBL" id="UYRX01000170">
    <property type="protein sequence ID" value="VDK76284.1"/>
    <property type="molecule type" value="Genomic_DNA"/>
</dbReference>
<keyword evidence="1" id="KW-0732">Signal</keyword>
<dbReference type="OrthoDB" id="5846381at2759"/>
<evidence type="ECO:0000256" key="1">
    <source>
        <dbReference type="SAM" id="SignalP"/>
    </source>
</evidence>
<feature type="signal peptide" evidence="1">
    <location>
        <begin position="1"/>
        <end position="20"/>
    </location>
</feature>
<accession>A0A3P6UD91</accession>